<proteinExistence type="predicted"/>
<evidence type="ECO:0000259" key="1">
    <source>
        <dbReference type="Pfam" id="PF24875"/>
    </source>
</evidence>
<dbReference type="RefSeq" id="WP_012787133.1">
    <property type="nucleotide sequence ID" value="NC_013131.1"/>
</dbReference>
<dbReference type="OrthoDB" id="4329416at2"/>
<reference evidence="2 3" key="1">
    <citation type="journal article" date="2009" name="Stand. Genomic Sci.">
        <title>Complete genome sequence of Catenulispora acidiphila type strain (ID 139908).</title>
        <authorList>
            <person name="Copeland A."/>
            <person name="Lapidus A."/>
            <person name="Glavina Del Rio T."/>
            <person name="Nolan M."/>
            <person name="Lucas S."/>
            <person name="Chen F."/>
            <person name="Tice H."/>
            <person name="Cheng J.F."/>
            <person name="Bruce D."/>
            <person name="Goodwin L."/>
            <person name="Pitluck S."/>
            <person name="Mikhailova N."/>
            <person name="Pati A."/>
            <person name="Ivanova N."/>
            <person name="Mavromatis K."/>
            <person name="Chen A."/>
            <person name="Palaniappan K."/>
            <person name="Chain P."/>
            <person name="Land M."/>
            <person name="Hauser L."/>
            <person name="Chang Y.J."/>
            <person name="Jeffries C.D."/>
            <person name="Chertkov O."/>
            <person name="Brettin T."/>
            <person name="Detter J.C."/>
            <person name="Han C."/>
            <person name="Ali Z."/>
            <person name="Tindall B.J."/>
            <person name="Goker M."/>
            <person name="Bristow J."/>
            <person name="Eisen J.A."/>
            <person name="Markowitz V."/>
            <person name="Hugenholtz P."/>
            <person name="Kyrpides N.C."/>
            <person name="Klenk H.P."/>
        </authorList>
    </citation>
    <scope>NUCLEOTIDE SEQUENCE [LARGE SCALE GENOMIC DNA]</scope>
    <source>
        <strain evidence="3">DSM 44928 / JCM 14897 / NBRC 102108 / NRRL B-24433 / ID139908</strain>
    </source>
</reference>
<dbReference type="Proteomes" id="UP000000851">
    <property type="component" value="Chromosome"/>
</dbReference>
<gene>
    <name evidence="2" type="ordered locus">Caci_2931</name>
</gene>
<dbReference type="HOGENOM" id="CLU_1913301_0_0_11"/>
<dbReference type="InParanoid" id="C7Q2U8"/>
<dbReference type="EMBL" id="CP001700">
    <property type="protein sequence ID" value="ACU71840.1"/>
    <property type="molecule type" value="Genomic_DNA"/>
</dbReference>
<sequence length="132" mass="14366">MTSEPRTFPIADVLSVTTGVLLSHDHIEGVYRILNFLTGDSLLTHQLPGAAEACRPQVIAQHPWLADIQPPAGLNMADLFSWLTAVESEHPEVALVPVATWERRDPIKEACDLVGANKVIVLPVLLSEGREA</sequence>
<dbReference type="STRING" id="479433.Caci_2931"/>
<protein>
    <recommendedName>
        <fullName evidence="1">DUF7736 domain-containing protein</fullName>
    </recommendedName>
</protein>
<feature type="domain" description="DUF7736" evidence="1">
    <location>
        <begin position="8"/>
        <end position="67"/>
    </location>
</feature>
<name>C7Q2U8_CATAD</name>
<organism evidence="2 3">
    <name type="scientific">Catenulispora acidiphila (strain DSM 44928 / JCM 14897 / NBRC 102108 / NRRL B-24433 / ID139908)</name>
    <dbReference type="NCBI Taxonomy" id="479433"/>
    <lineage>
        <taxon>Bacteria</taxon>
        <taxon>Bacillati</taxon>
        <taxon>Actinomycetota</taxon>
        <taxon>Actinomycetes</taxon>
        <taxon>Catenulisporales</taxon>
        <taxon>Catenulisporaceae</taxon>
        <taxon>Catenulispora</taxon>
    </lineage>
</organism>
<accession>C7Q2U8</accession>
<dbReference type="InterPro" id="IPR056638">
    <property type="entry name" value="DUF7736"/>
</dbReference>
<dbReference type="eggNOG" id="ENOG5033F0X">
    <property type="taxonomic scope" value="Bacteria"/>
</dbReference>
<evidence type="ECO:0000313" key="2">
    <source>
        <dbReference type="EMBL" id="ACU71840.1"/>
    </source>
</evidence>
<dbReference type="KEGG" id="cai:Caci_2931"/>
<dbReference type="AlphaFoldDB" id="C7Q2U8"/>
<keyword evidence="3" id="KW-1185">Reference proteome</keyword>
<dbReference type="Pfam" id="PF24875">
    <property type="entry name" value="DUF7736"/>
    <property type="match status" value="1"/>
</dbReference>
<evidence type="ECO:0000313" key="3">
    <source>
        <dbReference type="Proteomes" id="UP000000851"/>
    </source>
</evidence>